<feature type="compositionally biased region" description="Basic and acidic residues" evidence="18">
    <location>
        <begin position="199"/>
        <end position="234"/>
    </location>
</feature>
<dbReference type="Proteomes" id="UP000761534">
    <property type="component" value="Unassembled WGS sequence"/>
</dbReference>
<organism evidence="21 22">
    <name type="scientific">Trichomonascus ciferrii</name>
    <dbReference type="NCBI Taxonomy" id="44093"/>
    <lineage>
        <taxon>Eukaryota</taxon>
        <taxon>Fungi</taxon>
        <taxon>Dikarya</taxon>
        <taxon>Ascomycota</taxon>
        <taxon>Saccharomycotina</taxon>
        <taxon>Dipodascomycetes</taxon>
        <taxon>Dipodascales</taxon>
        <taxon>Trichomonascaceae</taxon>
        <taxon>Trichomonascus</taxon>
        <taxon>Trichomonascus ciferrii complex</taxon>
    </lineage>
</organism>
<keyword evidence="7" id="KW-0813">Transport</keyword>
<evidence type="ECO:0000256" key="10">
    <source>
        <dbReference type="ARBA" id="ARBA00022927"/>
    </source>
</evidence>
<evidence type="ECO:0000256" key="13">
    <source>
        <dbReference type="ARBA" id="ARBA00023034"/>
    </source>
</evidence>
<evidence type="ECO:0000256" key="18">
    <source>
        <dbReference type="SAM" id="MobiDB-lite"/>
    </source>
</evidence>
<comment type="subcellular location">
    <subcellularLocation>
        <location evidence="2">Cytoplasmic vesicle membrane</location>
        <topology evidence="2">Single-pass type I membrane protein</topology>
    </subcellularLocation>
    <subcellularLocation>
        <location evidence="4">Golgi apparatus membrane</location>
        <topology evidence="4">Single-pass type I membrane protein</topology>
    </subcellularLocation>
    <subcellularLocation>
        <location evidence="1">Mitochondrion membrane</location>
        <topology evidence="1">Single-pass membrane protein</topology>
    </subcellularLocation>
    <subcellularLocation>
        <location evidence="3">Preautophagosomal structure membrane</location>
        <topology evidence="3">Single-pass type I membrane protein</topology>
    </subcellularLocation>
</comment>
<evidence type="ECO:0000313" key="22">
    <source>
        <dbReference type="Proteomes" id="UP000761534"/>
    </source>
</evidence>
<evidence type="ECO:0000256" key="8">
    <source>
        <dbReference type="ARBA" id="ARBA00022692"/>
    </source>
</evidence>
<keyword evidence="15 19" id="KW-0472">Membrane</keyword>
<dbReference type="OrthoDB" id="29460at2759"/>
<feature type="transmembrane region" description="Helical" evidence="19">
    <location>
        <begin position="241"/>
        <end position="265"/>
    </location>
</feature>
<keyword evidence="11 19" id="KW-1133">Transmembrane helix</keyword>
<evidence type="ECO:0000256" key="6">
    <source>
        <dbReference type="ARBA" id="ARBA00013776"/>
    </source>
</evidence>
<dbReference type="EMBL" id="SWFS01000095">
    <property type="protein sequence ID" value="KAA8916548.1"/>
    <property type="molecule type" value="Genomic_DNA"/>
</dbReference>
<evidence type="ECO:0000256" key="12">
    <source>
        <dbReference type="ARBA" id="ARBA00023006"/>
    </source>
</evidence>
<name>A0A642V9N7_9ASCO</name>
<feature type="domain" description="MRH" evidence="20">
    <location>
        <begin position="38"/>
        <end position="198"/>
    </location>
</feature>
<evidence type="ECO:0000256" key="7">
    <source>
        <dbReference type="ARBA" id="ARBA00022448"/>
    </source>
</evidence>
<dbReference type="InterPro" id="IPR009011">
    <property type="entry name" value="Man6P_isomerase_rcpt-bd_dom_sf"/>
</dbReference>
<dbReference type="GO" id="GO:0000139">
    <property type="term" value="C:Golgi membrane"/>
    <property type="evidence" value="ECO:0007669"/>
    <property type="project" value="UniProtKB-SubCell"/>
</dbReference>
<protein>
    <recommendedName>
        <fullName evidence="6">Autophagy-related protein 27</fullName>
    </recommendedName>
</protein>
<dbReference type="GO" id="GO:0034045">
    <property type="term" value="C:phagophore assembly site membrane"/>
    <property type="evidence" value="ECO:0007669"/>
    <property type="project" value="UniProtKB-SubCell"/>
</dbReference>
<dbReference type="PANTHER" id="PTHR15071">
    <property type="entry name" value="MANNOSE-6-PHOSPHATE RECEPTOR FAMILY MEMBER"/>
    <property type="match status" value="1"/>
</dbReference>
<keyword evidence="16" id="KW-1015">Disulfide bond</keyword>
<accession>A0A642V9N7</accession>
<dbReference type="PROSITE" id="PS51914">
    <property type="entry name" value="MRH"/>
    <property type="match status" value="1"/>
</dbReference>
<keyword evidence="13" id="KW-0333">Golgi apparatus</keyword>
<keyword evidence="17" id="KW-0968">Cytoplasmic vesicle</keyword>
<reference evidence="21" key="1">
    <citation type="journal article" date="2019" name="G3 (Bethesda)">
        <title>Genome Assemblies of Two Rare Opportunistic Yeast Pathogens: Diutina rugosa (syn. Candida rugosa) and Trichomonascus ciferrii (syn. Candida ciferrii).</title>
        <authorList>
            <person name="Mixao V."/>
            <person name="Saus E."/>
            <person name="Hansen A.P."/>
            <person name="Lass-Florl C."/>
            <person name="Gabaldon T."/>
        </authorList>
    </citation>
    <scope>NUCLEOTIDE SEQUENCE</scope>
    <source>
        <strain evidence="21">CBS 4856</strain>
    </source>
</reference>
<comment type="similarity">
    <text evidence="5">Belongs to the ATG27 family.</text>
</comment>
<evidence type="ECO:0000256" key="1">
    <source>
        <dbReference type="ARBA" id="ARBA00004304"/>
    </source>
</evidence>
<sequence length="311" mass="34625">MMIRMFRSQRELEVRKGSAMKAVYFGVLGVISVARASFNCVTDIDGVEYDLRALDGIHLVSERQETPPSTTNSTWYINPCGRLDESKIPKEEQCPAGTQICGVKRVHLEKVDMITEVIPVCGDLNGNQGGAKVSKLKDDKEGLQVEMLGGQWGGNKDLGAKIDFICDKNEKSKDNIKFVGWDGKQLSLEWKTDVACKRDNKDKDGDKGKDGDKKKEPEKDKKPEDDKDDDKKSDSGSSWGFFTWLFVLIVLAAAGYVIASAWINYNRYGLTGMDMLPQSDTVRDLPFLIRDFTRKIINTFAGGNRGGYSAV</sequence>
<evidence type="ECO:0000259" key="20">
    <source>
        <dbReference type="PROSITE" id="PS51914"/>
    </source>
</evidence>
<evidence type="ECO:0000256" key="5">
    <source>
        <dbReference type="ARBA" id="ARBA00005363"/>
    </source>
</evidence>
<dbReference type="GO" id="GO:0006914">
    <property type="term" value="P:autophagy"/>
    <property type="evidence" value="ECO:0007669"/>
    <property type="project" value="UniProtKB-KW"/>
</dbReference>
<evidence type="ECO:0000256" key="19">
    <source>
        <dbReference type="SAM" id="Phobius"/>
    </source>
</evidence>
<dbReference type="VEuPathDB" id="FungiDB:TRICI_001302"/>
<evidence type="ECO:0000256" key="11">
    <source>
        <dbReference type="ARBA" id="ARBA00022989"/>
    </source>
</evidence>
<proteinExistence type="inferred from homology"/>
<dbReference type="PANTHER" id="PTHR15071:SF13">
    <property type="entry name" value="AUTOPHAGY-RELATED PROTEIN 27"/>
    <property type="match status" value="1"/>
</dbReference>
<dbReference type="SUPFAM" id="SSF50911">
    <property type="entry name" value="Mannose 6-phosphate receptor domain"/>
    <property type="match status" value="1"/>
</dbReference>
<dbReference type="Gene3D" id="2.70.130.10">
    <property type="entry name" value="Mannose-6-phosphate receptor binding domain"/>
    <property type="match status" value="1"/>
</dbReference>
<keyword evidence="14" id="KW-0496">Mitochondrion</keyword>
<evidence type="ECO:0000256" key="16">
    <source>
        <dbReference type="ARBA" id="ARBA00023157"/>
    </source>
</evidence>
<evidence type="ECO:0000256" key="15">
    <source>
        <dbReference type="ARBA" id="ARBA00023136"/>
    </source>
</evidence>
<evidence type="ECO:0000256" key="17">
    <source>
        <dbReference type="ARBA" id="ARBA00023329"/>
    </source>
</evidence>
<gene>
    <name evidence="21" type="ORF">TRICI_001302</name>
</gene>
<evidence type="ECO:0000313" key="21">
    <source>
        <dbReference type="EMBL" id="KAA8916548.1"/>
    </source>
</evidence>
<keyword evidence="10" id="KW-0653">Protein transport</keyword>
<comment type="caution">
    <text evidence="21">The sequence shown here is derived from an EMBL/GenBank/DDBJ whole genome shotgun (WGS) entry which is preliminary data.</text>
</comment>
<dbReference type="InterPro" id="IPR018939">
    <property type="entry name" value="Autophagy-rel_prot_27"/>
</dbReference>
<evidence type="ECO:0000256" key="2">
    <source>
        <dbReference type="ARBA" id="ARBA00004358"/>
    </source>
</evidence>
<dbReference type="AlphaFoldDB" id="A0A642V9N7"/>
<dbReference type="GO" id="GO:0030659">
    <property type="term" value="C:cytoplasmic vesicle membrane"/>
    <property type="evidence" value="ECO:0007669"/>
    <property type="project" value="UniProtKB-SubCell"/>
</dbReference>
<keyword evidence="12" id="KW-0072">Autophagy</keyword>
<feature type="region of interest" description="Disordered" evidence="18">
    <location>
        <begin position="199"/>
        <end position="235"/>
    </location>
</feature>
<keyword evidence="22" id="KW-1185">Reference proteome</keyword>
<dbReference type="GO" id="GO:0015031">
    <property type="term" value="P:protein transport"/>
    <property type="evidence" value="ECO:0007669"/>
    <property type="project" value="UniProtKB-KW"/>
</dbReference>
<evidence type="ECO:0000256" key="9">
    <source>
        <dbReference type="ARBA" id="ARBA00022729"/>
    </source>
</evidence>
<evidence type="ECO:0000256" key="14">
    <source>
        <dbReference type="ARBA" id="ARBA00023128"/>
    </source>
</evidence>
<keyword evidence="9" id="KW-0732">Signal</keyword>
<dbReference type="Pfam" id="PF09451">
    <property type="entry name" value="ATG27"/>
    <property type="match status" value="1"/>
</dbReference>
<dbReference type="InterPro" id="IPR044865">
    <property type="entry name" value="MRH_dom"/>
</dbReference>
<evidence type="ECO:0000256" key="4">
    <source>
        <dbReference type="ARBA" id="ARBA00004614"/>
    </source>
</evidence>
<dbReference type="GO" id="GO:0031966">
    <property type="term" value="C:mitochondrial membrane"/>
    <property type="evidence" value="ECO:0007669"/>
    <property type="project" value="UniProtKB-SubCell"/>
</dbReference>
<evidence type="ECO:0000256" key="3">
    <source>
        <dbReference type="ARBA" id="ARBA00004472"/>
    </source>
</evidence>
<keyword evidence="8 19" id="KW-0812">Transmembrane</keyword>